<evidence type="ECO:0000313" key="8">
    <source>
        <dbReference type="Proteomes" id="UP000245765"/>
    </source>
</evidence>
<gene>
    <name evidence="7" type="ORF">DFH01_03445</name>
</gene>
<comment type="catalytic activity">
    <reaction evidence="1">
        <text>Hydrolyzes the link between N-acetylmuramoyl residues and L-amino acid residues in certain cell-wall glycopeptides.</text>
        <dbReference type="EC" id="3.5.1.28"/>
    </reaction>
</comment>
<organism evidence="7 8">
    <name type="scientific">Falsiroseomonas bella</name>
    <dbReference type="NCBI Taxonomy" id="2184016"/>
    <lineage>
        <taxon>Bacteria</taxon>
        <taxon>Pseudomonadati</taxon>
        <taxon>Pseudomonadota</taxon>
        <taxon>Alphaproteobacteria</taxon>
        <taxon>Acetobacterales</taxon>
        <taxon>Roseomonadaceae</taxon>
        <taxon>Falsiroseomonas</taxon>
    </lineage>
</organism>
<dbReference type="Proteomes" id="UP000245765">
    <property type="component" value="Unassembled WGS sequence"/>
</dbReference>
<name>A0A317FL96_9PROT</name>
<sequence length="266" mass="28217">MLRRRDLAGLLLAFAALPPPAAAQGQRNTSRRSAAPKPLVVLDPGHGGRDPGAIGGRGTREKTIVLATAQELRRQLESSGRCRVVMTRTGDRFVSLGNRVEFARRRNAALFVSIHADSAPGARGASVYTLGESSDALAGALARRENQADRAGGLRMPSLTPEVQAILLSLMRAETRAGSARMAREVVESLDGQVPLLPNTHRRAGFAVLKAPEIPSVLVEIGFLSHPQDEAALRRADHRAKVARALSRAVQGYLAQAGRSPALAAG</sequence>
<feature type="chain" id="PRO_5016270015" description="N-acetylmuramoyl-L-alanine amidase" evidence="5">
    <location>
        <begin position="24"/>
        <end position="266"/>
    </location>
</feature>
<keyword evidence="8" id="KW-1185">Reference proteome</keyword>
<evidence type="ECO:0000259" key="6">
    <source>
        <dbReference type="SMART" id="SM00646"/>
    </source>
</evidence>
<dbReference type="GO" id="GO:0030288">
    <property type="term" value="C:outer membrane-bounded periplasmic space"/>
    <property type="evidence" value="ECO:0007669"/>
    <property type="project" value="TreeGrafter"/>
</dbReference>
<dbReference type="PANTHER" id="PTHR30404:SF0">
    <property type="entry name" value="N-ACETYLMURAMOYL-L-ALANINE AMIDASE AMIC"/>
    <property type="match status" value="1"/>
</dbReference>
<dbReference type="InterPro" id="IPR002508">
    <property type="entry name" value="MurNAc-LAA_cat"/>
</dbReference>
<protein>
    <recommendedName>
        <fullName evidence="2">N-acetylmuramoyl-L-alanine amidase</fullName>
        <ecNumber evidence="2">3.5.1.28</ecNumber>
    </recommendedName>
</protein>
<dbReference type="EC" id="3.5.1.28" evidence="2"/>
<accession>A0A317FL96</accession>
<dbReference type="GO" id="GO:0008745">
    <property type="term" value="F:N-acetylmuramoyl-L-alanine amidase activity"/>
    <property type="evidence" value="ECO:0007669"/>
    <property type="project" value="UniProtKB-EC"/>
</dbReference>
<evidence type="ECO:0000256" key="3">
    <source>
        <dbReference type="ARBA" id="ARBA00022801"/>
    </source>
</evidence>
<evidence type="ECO:0000256" key="4">
    <source>
        <dbReference type="SAM" id="MobiDB-lite"/>
    </source>
</evidence>
<dbReference type="RefSeq" id="WP_109868977.1">
    <property type="nucleotide sequence ID" value="NZ_QGNA01000001.1"/>
</dbReference>
<feature type="region of interest" description="Disordered" evidence="4">
    <location>
        <begin position="21"/>
        <end position="59"/>
    </location>
</feature>
<reference evidence="8" key="1">
    <citation type="submission" date="2018-05" db="EMBL/GenBank/DDBJ databases">
        <authorList>
            <person name="Du Z."/>
            <person name="Wang X."/>
        </authorList>
    </citation>
    <scope>NUCLEOTIDE SEQUENCE [LARGE SCALE GENOMIC DNA]</scope>
    <source>
        <strain evidence="8">CQN31</strain>
    </source>
</reference>
<dbReference type="OrthoDB" id="9806267at2"/>
<evidence type="ECO:0000256" key="2">
    <source>
        <dbReference type="ARBA" id="ARBA00011901"/>
    </source>
</evidence>
<evidence type="ECO:0000313" key="7">
    <source>
        <dbReference type="EMBL" id="PWS38356.1"/>
    </source>
</evidence>
<keyword evidence="5" id="KW-0732">Signal</keyword>
<dbReference type="PANTHER" id="PTHR30404">
    <property type="entry name" value="N-ACETYLMURAMOYL-L-ALANINE AMIDASE"/>
    <property type="match status" value="1"/>
</dbReference>
<dbReference type="Pfam" id="PF01520">
    <property type="entry name" value="Amidase_3"/>
    <property type="match status" value="1"/>
</dbReference>
<evidence type="ECO:0000256" key="1">
    <source>
        <dbReference type="ARBA" id="ARBA00001561"/>
    </source>
</evidence>
<dbReference type="InterPro" id="IPR050695">
    <property type="entry name" value="N-acetylmuramoyl_amidase_3"/>
</dbReference>
<proteinExistence type="predicted"/>
<dbReference type="SMART" id="SM00646">
    <property type="entry name" value="Ami_3"/>
    <property type="match status" value="1"/>
</dbReference>
<feature type="domain" description="MurNAc-LAA" evidence="6">
    <location>
        <begin position="100"/>
        <end position="251"/>
    </location>
</feature>
<dbReference type="EMBL" id="QGNA01000001">
    <property type="protein sequence ID" value="PWS38356.1"/>
    <property type="molecule type" value="Genomic_DNA"/>
</dbReference>
<dbReference type="Gene3D" id="3.40.630.40">
    <property type="entry name" value="Zn-dependent exopeptidases"/>
    <property type="match status" value="1"/>
</dbReference>
<feature type="signal peptide" evidence="5">
    <location>
        <begin position="1"/>
        <end position="23"/>
    </location>
</feature>
<keyword evidence="3" id="KW-0378">Hydrolase</keyword>
<dbReference type="CDD" id="cd02696">
    <property type="entry name" value="MurNAc-LAA"/>
    <property type="match status" value="1"/>
</dbReference>
<comment type="caution">
    <text evidence="7">The sequence shown here is derived from an EMBL/GenBank/DDBJ whole genome shotgun (WGS) entry which is preliminary data.</text>
</comment>
<dbReference type="AlphaFoldDB" id="A0A317FL96"/>
<evidence type="ECO:0000256" key="5">
    <source>
        <dbReference type="SAM" id="SignalP"/>
    </source>
</evidence>
<dbReference type="GO" id="GO:0009253">
    <property type="term" value="P:peptidoglycan catabolic process"/>
    <property type="evidence" value="ECO:0007669"/>
    <property type="project" value="InterPro"/>
</dbReference>
<dbReference type="SUPFAM" id="SSF53187">
    <property type="entry name" value="Zn-dependent exopeptidases"/>
    <property type="match status" value="1"/>
</dbReference>